<evidence type="ECO:0000256" key="3">
    <source>
        <dbReference type="ARBA" id="ARBA00012154"/>
    </source>
</evidence>
<organism evidence="12 13">
    <name type="scientific">Candidatus Propionivibrio dominans</name>
    <dbReference type="NCBI Taxonomy" id="2954373"/>
    <lineage>
        <taxon>Bacteria</taxon>
        <taxon>Pseudomonadati</taxon>
        <taxon>Pseudomonadota</taxon>
        <taxon>Betaproteobacteria</taxon>
        <taxon>Rhodocyclales</taxon>
        <taxon>Rhodocyclaceae</taxon>
        <taxon>Propionivibrio</taxon>
    </lineage>
</organism>
<dbReference type="Pfam" id="PF01202">
    <property type="entry name" value="SKI"/>
    <property type="match status" value="1"/>
</dbReference>
<evidence type="ECO:0000256" key="8">
    <source>
        <dbReference type="ARBA" id="ARBA00022840"/>
    </source>
</evidence>
<dbReference type="PRINTS" id="PR01100">
    <property type="entry name" value="SHIKIMTKNASE"/>
</dbReference>
<keyword evidence="9 11" id="KW-0057">Aromatic amino acid biosynthesis</keyword>
<dbReference type="Proteomes" id="UP000886602">
    <property type="component" value="Unassembled WGS sequence"/>
</dbReference>
<feature type="binding site" evidence="11">
    <location>
        <position position="24"/>
    </location>
    <ligand>
        <name>substrate</name>
    </ligand>
</feature>
<dbReference type="EC" id="2.7.1.71" evidence="3 11"/>
<feature type="binding site" evidence="11">
    <location>
        <position position="108"/>
    </location>
    <ligand>
        <name>ATP</name>
        <dbReference type="ChEBI" id="CHEBI:30616"/>
    </ligand>
</feature>
<dbReference type="GO" id="GO:0004765">
    <property type="term" value="F:shikimate kinase activity"/>
    <property type="evidence" value="ECO:0007669"/>
    <property type="project" value="UniProtKB-UniRule"/>
</dbReference>
<evidence type="ECO:0000256" key="5">
    <source>
        <dbReference type="ARBA" id="ARBA00022679"/>
    </source>
</evidence>
<feature type="binding site" evidence="11">
    <location>
        <position position="6"/>
    </location>
    <ligand>
        <name>Mg(2+)</name>
        <dbReference type="ChEBI" id="CHEBI:18420"/>
    </ligand>
</feature>
<comment type="pathway">
    <text evidence="1 11">Metabolic intermediate biosynthesis; chorismate biosynthesis; chorismate from D-erythrose 4-phosphate and phosphoenolpyruvate: step 5/7.</text>
</comment>
<dbReference type="InterPro" id="IPR000623">
    <property type="entry name" value="Shikimate_kinase/TSH1"/>
</dbReference>
<comment type="caution">
    <text evidence="12">The sequence shown here is derived from an EMBL/GenBank/DDBJ whole genome shotgun (WGS) entry which is preliminary data.</text>
</comment>
<keyword evidence="6 11" id="KW-0547">Nucleotide-binding</keyword>
<accession>A0A9D7FE28</accession>
<feature type="binding site" evidence="11">
    <location>
        <position position="70"/>
    </location>
    <ligand>
        <name>substrate</name>
    </ligand>
</feature>
<comment type="subunit">
    <text evidence="11">Monomer.</text>
</comment>
<feature type="binding site" evidence="11">
    <location>
        <position position="48"/>
    </location>
    <ligand>
        <name>substrate</name>
    </ligand>
</feature>
<evidence type="ECO:0000256" key="6">
    <source>
        <dbReference type="ARBA" id="ARBA00022741"/>
    </source>
</evidence>
<gene>
    <name evidence="11" type="primary">aroK</name>
    <name evidence="12" type="ORF">IPJ48_13010</name>
</gene>
<dbReference type="InterPro" id="IPR031322">
    <property type="entry name" value="Shikimate/glucono_kinase"/>
</dbReference>
<feature type="binding site" evidence="11">
    <location>
        <begin position="2"/>
        <end position="7"/>
    </location>
    <ligand>
        <name>ATP</name>
        <dbReference type="ChEBI" id="CHEBI:30616"/>
    </ligand>
</feature>
<evidence type="ECO:0000256" key="4">
    <source>
        <dbReference type="ARBA" id="ARBA00022605"/>
    </source>
</evidence>
<dbReference type="GO" id="GO:0005829">
    <property type="term" value="C:cytosol"/>
    <property type="evidence" value="ECO:0007669"/>
    <property type="project" value="TreeGrafter"/>
</dbReference>
<dbReference type="HAMAP" id="MF_00109">
    <property type="entry name" value="Shikimate_kinase"/>
    <property type="match status" value="1"/>
</dbReference>
<comment type="cofactor">
    <cofactor evidence="11">
        <name>Mg(2+)</name>
        <dbReference type="ChEBI" id="CHEBI:18420"/>
    </cofactor>
    <text evidence="11">Binds 1 Mg(2+) ion per subunit.</text>
</comment>
<evidence type="ECO:0000256" key="10">
    <source>
        <dbReference type="ARBA" id="ARBA00048567"/>
    </source>
</evidence>
<comment type="subcellular location">
    <subcellularLocation>
        <location evidence="11">Cytoplasm</location>
    </subcellularLocation>
</comment>
<keyword evidence="11" id="KW-0479">Metal-binding</keyword>
<evidence type="ECO:0000256" key="11">
    <source>
        <dbReference type="HAMAP-Rule" id="MF_00109"/>
    </source>
</evidence>
<dbReference type="CDD" id="cd00464">
    <property type="entry name" value="SK"/>
    <property type="match status" value="1"/>
</dbReference>
<sequence length="163" mass="18362">MGAGKTTIGRSLARQLDLEFVDTDREIEARTGVSIPTVFEIEGEDGFRKREAQVIADLSRLSGQVVATGGGVVLRSENRANLRASGFVVYLDVPPYTLWERTRHDRNRPLLQVDDPLLKLKELYSQRDPLYREVADLVVDGSRTNAQGILQLLIKEVGEQWKR</sequence>
<keyword evidence="5 11" id="KW-0808">Transferase</keyword>
<comment type="catalytic activity">
    <reaction evidence="10 11">
        <text>shikimate + ATP = 3-phosphoshikimate + ADP + H(+)</text>
        <dbReference type="Rhea" id="RHEA:13121"/>
        <dbReference type="ChEBI" id="CHEBI:15378"/>
        <dbReference type="ChEBI" id="CHEBI:30616"/>
        <dbReference type="ChEBI" id="CHEBI:36208"/>
        <dbReference type="ChEBI" id="CHEBI:145989"/>
        <dbReference type="ChEBI" id="CHEBI:456216"/>
        <dbReference type="EC" id="2.7.1.71"/>
    </reaction>
</comment>
<keyword evidence="11" id="KW-0963">Cytoplasm</keyword>
<evidence type="ECO:0000313" key="12">
    <source>
        <dbReference type="EMBL" id="MBK7423942.1"/>
    </source>
</evidence>
<evidence type="ECO:0000256" key="9">
    <source>
        <dbReference type="ARBA" id="ARBA00023141"/>
    </source>
</evidence>
<dbReference type="GO" id="GO:0005524">
    <property type="term" value="F:ATP binding"/>
    <property type="evidence" value="ECO:0007669"/>
    <property type="project" value="UniProtKB-UniRule"/>
</dbReference>
<dbReference type="GO" id="GO:0000287">
    <property type="term" value="F:magnesium ion binding"/>
    <property type="evidence" value="ECO:0007669"/>
    <property type="project" value="UniProtKB-UniRule"/>
</dbReference>
<dbReference type="InterPro" id="IPR023000">
    <property type="entry name" value="Shikimate_kinase_CS"/>
</dbReference>
<evidence type="ECO:0000256" key="2">
    <source>
        <dbReference type="ARBA" id="ARBA00006997"/>
    </source>
</evidence>
<dbReference type="PROSITE" id="PS01128">
    <property type="entry name" value="SHIKIMATE_KINASE"/>
    <property type="match status" value="1"/>
</dbReference>
<dbReference type="GO" id="GO:0009423">
    <property type="term" value="P:chorismate biosynthetic process"/>
    <property type="evidence" value="ECO:0007669"/>
    <property type="project" value="UniProtKB-UniRule"/>
</dbReference>
<dbReference type="AlphaFoldDB" id="A0A9D7FE28"/>
<dbReference type="InterPro" id="IPR027417">
    <property type="entry name" value="P-loop_NTPase"/>
</dbReference>
<name>A0A9D7FE28_9RHOO</name>
<keyword evidence="7 11" id="KW-0418">Kinase</keyword>
<dbReference type="Gene3D" id="3.40.50.300">
    <property type="entry name" value="P-loop containing nucleotide triphosphate hydrolases"/>
    <property type="match status" value="1"/>
</dbReference>
<dbReference type="EMBL" id="JADJNC010000020">
    <property type="protein sequence ID" value="MBK7423942.1"/>
    <property type="molecule type" value="Genomic_DNA"/>
</dbReference>
<comment type="caution">
    <text evidence="11">Lacks conserved residue(s) required for the propagation of feature annotation.</text>
</comment>
<reference evidence="12" key="1">
    <citation type="submission" date="2020-10" db="EMBL/GenBank/DDBJ databases">
        <title>Connecting structure to function with the recovery of over 1000 high-quality activated sludge metagenome-assembled genomes encoding full-length rRNA genes using long-read sequencing.</title>
        <authorList>
            <person name="Singleton C.M."/>
            <person name="Petriglieri F."/>
            <person name="Kristensen J.M."/>
            <person name="Kirkegaard R.H."/>
            <person name="Michaelsen T.Y."/>
            <person name="Andersen M.H."/>
            <person name="Karst S.M."/>
            <person name="Dueholm M.S."/>
            <person name="Nielsen P.H."/>
            <person name="Albertsen M."/>
        </authorList>
    </citation>
    <scope>NUCLEOTIDE SEQUENCE</scope>
    <source>
        <strain evidence="12">EsbW_18-Q3-R4-48_MAXAC.044</strain>
    </source>
</reference>
<keyword evidence="8 11" id="KW-0067">ATP-binding</keyword>
<dbReference type="GO" id="GO:0008652">
    <property type="term" value="P:amino acid biosynthetic process"/>
    <property type="evidence" value="ECO:0007669"/>
    <property type="project" value="UniProtKB-KW"/>
</dbReference>
<evidence type="ECO:0000256" key="1">
    <source>
        <dbReference type="ARBA" id="ARBA00004842"/>
    </source>
</evidence>
<dbReference type="PANTHER" id="PTHR21087">
    <property type="entry name" value="SHIKIMATE KINASE"/>
    <property type="match status" value="1"/>
</dbReference>
<dbReference type="SUPFAM" id="SSF52540">
    <property type="entry name" value="P-loop containing nucleoside triphosphate hydrolases"/>
    <property type="match status" value="1"/>
</dbReference>
<evidence type="ECO:0000256" key="7">
    <source>
        <dbReference type="ARBA" id="ARBA00022777"/>
    </source>
</evidence>
<proteinExistence type="inferred from homology"/>
<feature type="binding site" evidence="11">
    <location>
        <position position="127"/>
    </location>
    <ligand>
        <name>substrate</name>
    </ligand>
</feature>
<protein>
    <recommendedName>
        <fullName evidence="3 11">Shikimate kinase</fullName>
        <shortName evidence="11">SK</shortName>
        <ecNumber evidence="3 11">2.7.1.71</ecNumber>
    </recommendedName>
</protein>
<evidence type="ECO:0000313" key="13">
    <source>
        <dbReference type="Proteomes" id="UP000886602"/>
    </source>
</evidence>
<dbReference type="PANTHER" id="PTHR21087:SF16">
    <property type="entry name" value="SHIKIMATE KINASE 1, CHLOROPLASTIC"/>
    <property type="match status" value="1"/>
</dbReference>
<keyword evidence="11" id="KW-0460">Magnesium</keyword>
<dbReference type="GO" id="GO:0009073">
    <property type="term" value="P:aromatic amino acid family biosynthetic process"/>
    <property type="evidence" value="ECO:0007669"/>
    <property type="project" value="UniProtKB-KW"/>
</dbReference>
<comment type="function">
    <text evidence="11">Catalyzes the specific phosphorylation of the 3-hydroxyl group of shikimic acid using ATP as a cosubstrate.</text>
</comment>
<comment type="similarity">
    <text evidence="2 11">Belongs to the shikimate kinase family.</text>
</comment>
<keyword evidence="4 11" id="KW-0028">Amino-acid biosynthesis</keyword>